<reference evidence="2 3" key="1">
    <citation type="journal article" date="2015" name="Genome Announc.">
        <title>Draft Genome Sequence of a Heterotrophic Facultative Anaerobic Thermophilic Bacterium, Ardenticatena maritima Strain 110ST.</title>
        <authorList>
            <person name="Kawaichi S."/>
            <person name="Yoshida T."/>
            <person name="Sako Y."/>
            <person name="Nakamura R."/>
        </authorList>
    </citation>
    <scope>NUCLEOTIDE SEQUENCE [LARGE SCALE GENOMIC DNA]</scope>
    <source>
        <strain evidence="2 3">110S</strain>
    </source>
</reference>
<dbReference type="Proteomes" id="UP000037784">
    <property type="component" value="Unassembled WGS sequence"/>
</dbReference>
<protein>
    <recommendedName>
        <fullName evidence="1">Glycosyltransferase 2-like domain-containing protein</fullName>
    </recommendedName>
</protein>
<name>A0A0M9UDS9_9CHLR</name>
<dbReference type="PANTHER" id="PTHR43179">
    <property type="entry name" value="RHAMNOSYLTRANSFERASE WBBL"/>
    <property type="match status" value="1"/>
</dbReference>
<gene>
    <name evidence="2" type="ORF">ARMA_2767</name>
</gene>
<dbReference type="CDD" id="cd04186">
    <property type="entry name" value="GT_2_like_c"/>
    <property type="match status" value="1"/>
</dbReference>
<accession>A0A0M9UDS9</accession>
<dbReference type="SUPFAM" id="SSF53448">
    <property type="entry name" value="Nucleotide-diphospho-sugar transferases"/>
    <property type="match status" value="1"/>
</dbReference>
<dbReference type="Gene3D" id="3.90.550.10">
    <property type="entry name" value="Spore Coat Polysaccharide Biosynthesis Protein SpsA, Chain A"/>
    <property type="match status" value="1"/>
</dbReference>
<comment type="caution">
    <text evidence="2">The sequence shown here is derived from an EMBL/GenBank/DDBJ whole genome shotgun (WGS) entry which is preliminary data.</text>
</comment>
<dbReference type="InterPro" id="IPR001173">
    <property type="entry name" value="Glyco_trans_2-like"/>
</dbReference>
<proteinExistence type="predicted"/>
<feature type="domain" description="Glycosyltransferase 2-like" evidence="1">
    <location>
        <begin position="9"/>
        <end position="179"/>
    </location>
</feature>
<dbReference type="InterPro" id="IPR029044">
    <property type="entry name" value="Nucleotide-diphossugar_trans"/>
</dbReference>
<reference evidence="3" key="2">
    <citation type="submission" date="2015-08" db="EMBL/GenBank/DDBJ databases">
        <title>Draft Genome Sequence of a Heterotrophic Facultative Anaerobic Bacterium Ardenticatena maritima Strain 110S.</title>
        <authorList>
            <person name="Kawaichi S."/>
            <person name="Yoshida T."/>
            <person name="Sako Y."/>
            <person name="Nakamura R."/>
        </authorList>
    </citation>
    <scope>NUCLEOTIDE SEQUENCE [LARGE SCALE GENOMIC DNA]</scope>
    <source>
        <strain evidence="3">110S</strain>
    </source>
</reference>
<dbReference type="Pfam" id="PF00535">
    <property type="entry name" value="Glycos_transf_2"/>
    <property type="match status" value="1"/>
</dbReference>
<evidence type="ECO:0000313" key="3">
    <source>
        <dbReference type="Proteomes" id="UP000037784"/>
    </source>
</evidence>
<dbReference type="FunCoup" id="A0A0M9UDS9">
    <property type="interactions" value="174"/>
</dbReference>
<dbReference type="InParanoid" id="A0A0M9UDS9"/>
<evidence type="ECO:0000313" key="2">
    <source>
        <dbReference type="EMBL" id="GAP64344.1"/>
    </source>
</evidence>
<dbReference type="AlphaFoldDB" id="A0A0M9UDS9"/>
<evidence type="ECO:0000259" key="1">
    <source>
        <dbReference type="Pfam" id="PF00535"/>
    </source>
</evidence>
<dbReference type="PANTHER" id="PTHR43179:SF7">
    <property type="entry name" value="RHAMNOSYLTRANSFERASE WBBL"/>
    <property type="match status" value="1"/>
</dbReference>
<dbReference type="EMBL" id="BBZA01000245">
    <property type="protein sequence ID" value="GAP64344.1"/>
    <property type="molecule type" value="Genomic_DNA"/>
</dbReference>
<organism evidence="2 3">
    <name type="scientific">Ardenticatena maritima</name>
    <dbReference type="NCBI Taxonomy" id="872965"/>
    <lineage>
        <taxon>Bacteria</taxon>
        <taxon>Bacillati</taxon>
        <taxon>Chloroflexota</taxon>
        <taxon>Ardenticatenia</taxon>
        <taxon>Ardenticatenales</taxon>
        <taxon>Ardenticatenaceae</taxon>
        <taxon>Ardenticatena</taxon>
    </lineage>
</organism>
<keyword evidence="3" id="KW-1185">Reference proteome</keyword>
<sequence>MAMNANRVSVIVPLWNGAAFIGDCLKHLAAQTIAEQIEILVVDDASTDEGAALVETSFPHVRLLRRPVNGGFAAACNTGLQAASGDVLVLLNQDVLLAPDAIERLVAALNVPERGVVGGKLRYPDGRLQHAGGYLLWPQAFGMHDGVGEPDEGQYDTPREVEFLTGALLAVRRNVFERVGGLDEGFYPAYYEDVDWCFRIRAAGYRVWYAPDVVGTHQEGSALRRASHREIAYHRGRWRFLLKHMPPARLLAETMPAEMADAQLWQNQHTPYALQQAWLAAMVQAATLLRRQWQADEQTVFDVVRALQLLANQAWQAEQSFRFMLPQEPPRLALPRPEWSPSRWKRLRQRLRWWIYTHLWRYEHEQLISQQNAINAELQQAVKWMQVELASVRQALSWLAHDIAYSAQGEEESHE</sequence>